<dbReference type="InterPro" id="IPR002052">
    <property type="entry name" value="DNA_methylase_N6_adenine_CS"/>
</dbReference>
<dbReference type="InterPro" id="IPR004398">
    <property type="entry name" value="RNA_MeTrfase_RsmD"/>
</dbReference>
<dbReference type="GO" id="GO:0008168">
    <property type="term" value="F:methyltransferase activity"/>
    <property type="evidence" value="ECO:0007669"/>
    <property type="project" value="UniProtKB-KW"/>
</dbReference>
<dbReference type="RefSeq" id="WP_330106118.1">
    <property type="nucleotide sequence ID" value="NZ_JAZDQT010000001.1"/>
</dbReference>
<evidence type="ECO:0000313" key="4">
    <source>
        <dbReference type="Proteomes" id="UP001336835"/>
    </source>
</evidence>
<dbReference type="PIRSF" id="PIRSF004553">
    <property type="entry name" value="CHP00095"/>
    <property type="match status" value="1"/>
</dbReference>
<dbReference type="PANTHER" id="PTHR43542:SF1">
    <property type="entry name" value="METHYLTRANSFERASE"/>
    <property type="match status" value="1"/>
</dbReference>
<proteinExistence type="predicted"/>
<accession>A0ABU7I2U8</accession>
<dbReference type="PANTHER" id="PTHR43542">
    <property type="entry name" value="METHYLTRANSFERASE"/>
    <property type="match status" value="1"/>
</dbReference>
<dbReference type="InterPro" id="IPR029063">
    <property type="entry name" value="SAM-dependent_MTases_sf"/>
</dbReference>
<comment type="caution">
    <text evidence="3">The sequence shown here is derived from an EMBL/GenBank/DDBJ whole genome shotgun (WGS) entry which is preliminary data.</text>
</comment>
<dbReference type="Gene3D" id="3.40.50.150">
    <property type="entry name" value="Vaccinia Virus protein VP39"/>
    <property type="match status" value="1"/>
</dbReference>
<keyword evidence="2" id="KW-0808">Transferase</keyword>
<dbReference type="EMBL" id="JAZDQT010000001">
    <property type="protein sequence ID" value="MEE1943714.1"/>
    <property type="molecule type" value="Genomic_DNA"/>
</dbReference>
<gene>
    <name evidence="3" type="ORF">VRU48_01255</name>
</gene>
<protein>
    <submittedName>
        <fullName evidence="3">RsmD family RNA methyltransferase</fullName>
    </submittedName>
</protein>
<organism evidence="3 4">
    <name type="scientific">Pedobacter albus</name>
    <dbReference type="NCBI Taxonomy" id="3113905"/>
    <lineage>
        <taxon>Bacteria</taxon>
        <taxon>Pseudomonadati</taxon>
        <taxon>Bacteroidota</taxon>
        <taxon>Sphingobacteriia</taxon>
        <taxon>Sphingobacteriales</taxon>
        <taxon>Sphingobacteriaceae</taxon>
        <taxon>Pedobacter</taxon>
    </lineage>
</organism>
<keyword evidence="1 3" id="KW-0489">Methyltransferase</keyword>
<dbReference type="GO" id="GO:0032259">
    <property type="term" value="P:methylation"/>
    <property type="evidence" value="ECO:0007669"/>
    <property type="project" value="UniProtKB-KW"/>
</dbReference>
<evidence type="ECO:0000256" key="1">
    <source>
        <dbReference type="ARBA" id="ARBA00022603"/>
    </source>
</evidence>
<dbReference type="SUPFAM" id="SSF53335">
    <property type="entry name" value="S-adenosyl-L-methionine-dependent methyltransferases"/>
    <property type="match status" value="1"/>
</dbReference>
<evidence type="ECO:0000313" key="3">
    <source>
        <dbReference type="EMBL" id="MEE1943714.1"/>
    </source>
</evidence>
<evidence type="ECO:0000256" key="2">
    <source>
        <dbReference type="ARBA" id="ARBA00022679"/>
    </source>
</evidence>
<sequence>MRIIGGKLKGIQLNAPAKLPVRPTKDMAKEALFNILHNTYDFEECSVLDLFSGTGSVSIEFASRGIKEVRTVDKHPGCVAWIKSVADKYKLSEIDAQKADAFKYLAQEHNSYDIIFADPPYDLPNIPLLPQLVAQNQLLKPKGVLIVEHPPLLKLDQQPGYSHTRKYGNSSFSFFDPVI</sequence>
<dbReference type="CDD" id="cd02440">
    <property type="entry name" value="AdoMet_MTases"/>
    <property type="match status" value="1"/>
</dbReference>
<dbReference type="Pfam" id="PF03602">
    <property type="entry name" value="Cons_hypoth95"/>
    <property type="match status" value="1"/>
</dbReference>
<dbReference type="PROSITE" id="PS00092">
    <property type="entry name" value="N6_MTASE"/>
    <property type="match status" value="1"/>
</dbReference>
<name>A0ABU7I2U8_9SPHI</name>
<reference evidence="3 4" key="1">
    <citation type="submission" date="2024-01" db="EMBL/GenBank/DDBJ databases">
        <title>Pedobacter sp. nov., isolated from fresh soil.</title>
        <authorList>
            <person name="Le N.T.T."/>
        </authorList>
    </citation>
    <scope>NUCLEOTIDE SEQUENCE [LARGE SCALE GENOMIC DNA]</scope>
    <source>
        <strain evidence="3 4">KR3-3</strain>
    </source>
</reference>
<keyword evidence="4" id="KW-1185">Reference proteome</keyword>
<dbReference type="Proteomes" id="UP001336835">
    <property type="component" value="Unassembled WGS sequence"/>
</dbReference>